<dbReference type="SUPFAM" id="SSF81321">
    <property type="entry name" value="Family A G protein-coupled receptor-like"/>
    <property type="match status" value="1"/>
</dbReference>
<dbReference type="PROSITE" id="PS50262">
    <property type="entry name" value="G_PROTEIN_RECEP_F1_2"/>
    <property type="match status" value="1"/>
</dbReference>
<comment type="subcellular location">
    <subcellularLocation>
        <location evidence="1">Membrane</location>
        <topology evidence="1">Multi-pass membrane protein</topology>
    </subcellularLocation>
</comment>
<name>A0ABQ9EFY7_TEGGR</name>
<evidence type="ECO:0000256" key="2">
    <source>
        <dbReference type="ARBA" id="ARBA00022692"/>
    </source>
</evidence>
<keyword evidence="6" id="KW-0675">Receptor</keyword>
<reference evidence="10 11" key="1">
    <citation type="submission" date="2022-12" db="EMBL/GenBank/DDBJ databases">
        <title>Chromosome-level genome of Tegillarca granosa.</title>
        <authorList>
            <person name="Kim J."/>
        </authorList>
    </citation>
    <scope>NUCLEOTIDE SEQUENCE [LARGE SCALE GENOMIC DNA]</scope>
    <source>
        <strain evidence="10">Teg-2019</strain>
        <tissue evidence="10">Adductor muscle</tissue>
    </source>
</reference>
<evidence type="ECO:0000256" key="5">
    <source>
        <dbReference type="ARBA" id="ARBA00023136"/>
    </source>
</evidence>
<proteinExistence type="predicted"/>
<dbReference type="PRINTS" id="PR00237">
    <property type="entry name" value="GPCRRHODOPSN"/>
</dbReference>
<feature type="domain" description="G-protein coupled receptors family 1 profile" evidence="9">
    <location>
        <begin position="1"/>
        <end position="71"/>
    </location>
</feature>
<dbReference type="InterPro" id="IPR050125">
    <property type="entry name" value="GPCR_opsins"/>
</dbReference>
<keyword evidence="3 8" id="KW-1133">Transmembrane helix</keyword>
<feature type="transmembrane region" description="Helical" evidence="8">
    <location>
        <begin position="20"/>
        <end position="39"/>
    </location>
</feature>
<evidence type="ECO:0000256" key="7">
    <source>
        <dbReference type="ARBA" id="ARBA00023224"/>
    </source>
</evidence>
<sequence length="162" mass="18470">MFYVVRFFKAFKFNIDNIPLFVVGAFLFSWIPYTLYSIVSMSDATQHLPAIISTIPSFAAKTSVVWNPIIYIYRNKKFRIAILETFPCLQSCFNFRTNCSKSNDNVYTSVLDSAEQGSGRCNCSLKLLDSNGSPSKQTEFALVEMTAYKDFKLILMLDEITD</sequence>
<evidence type="ECO:0000256" key="3">
    <source>
        <dbReference type="ARBA" id="ARBA00022989"/>
    </source>
</evidence>
<keyword evidence="11" id="KW-1185">Reference proteome</keyword>
<evidence type="ECO:0000259" key="9">
    <source>
        <dbReference type="PROSITE" id="PS50262"/>
    </source>
</evidence>
<dbReference type="Proteomes" id="UP001217089">
    <property type="component" value="Unassembled WGS sequence"/>
</dbReference>
<evidence type="ECO:0000256" key="8">
    <source>
        <dbReference type="SAM" id="Phobius"/>
    </source>
</evidence>
<dbReference type="PANTHER" id="PTHR24240">
    <property type="entry name" value="OPSIN"/>
    <property type="match status" value="1"/>
</dbReference>
<accession>A0ABQ9EFY7</accession>
<gene>
    <name evidence="10" type="ORF">KUTeg_017789</name>
</gene>
<dbReference type="EMBL" id="JARBDR010000903">
    <property type="protein sequence ID" value="KAJ8304206.1"/>
    <property type="molecule type" value="Genomic_DNA"/>
</dbReference>
<evidence type="ECO:0000256" key="4">
    <source>
        <dbReference type="ARBA" id="ARBA00023040"/>
    </source>
</evidence>
<comment type="caution">
    <text evidence="10">The sequence shown here is derived from an EMBL/GenBank/DDBJ whole genome shotgun (WGS) entry which is preliminary data.</text>
</comment>
<dbReference type="InterPro" id="IPR000276">
    <property type="entry name" value="GPCR_Rhodpsn"/>
</dbReference>
<keyword evidence="2 8" id="KW-0812">Transmembrane</keyword>
<protein>
    <recommendedName>
        <fullName evidence="9">G-protein coupled receptors family 1 profile domain-containing protein</fullName>
    </recommendedName>
</protein>
<keyword evidence="7" id="KW-0807">Transducer</keyword>
<organism evidence="10 11">
    <name type="scientific">Tegillarca granosa</name>
    <name type="common">Malaysian cockle</name>
    <name type="synonym">Anadara granosa</name>
    <dbReference type="NCBI Taxonomy" id="220873"/>
    <lineage>
        <taxon>Eukaryota</taxon>
        <taxon>Metazoa</taxon>
        <taxon>Spiralia</taxon>
        <taxon>Lophotrochozoa</taxon>
        <taxon>Mollusca</taxon>
        <taxon>Bivalvia</taxon>
        <taxon>Autobranchia</taxon>
        <taxon>Pteriomorphia</taxon>
        <taxon>Arcoida</taxon>
        <taxon>Arcoidea</taxon>
        <taxon>Arcidae</taxon>
        <taxon>Tegillarca</taxon>
    </lineage>
</organism>
<dbReference type="InterPro" id="IPR017452">
    <property type="entry name" value="GPCR_Rhodpsn_7TM"/>
</dbReference>
<keyword evidence="5 8" id="KW-0472">Membrane</keyword>
<evidence type="ECO:0000313" key="10">
    <source>
        <dbReference type="EMBL" id="KAJ8304206.1"/>
    </source>
</evidence>
<feature type="transmembrane region" description="Helical" evidence="8">
    <location>
        <begin position="51"/>
        <end position="73"/>
    </location>
</feature>
<evidence type="ECO:0000313" key="11">
    <source>
        <dbReference type="Proteomes" id="UP001217089"/>
    </source>
</evidence>
<evidence type="ECO:0000256" key="1">
    <source>
        <dbReference type="ARBA" id="ARBA00004141"/>
    </source>
</evidence>
<evidence type="ECO:0000256" key="6">
    <source>
        <dbReference type="ARBA" id="ARBA00023170"/>
    </source>
</evidence>
<keyword evidence="4" id="KW-0297">G-protein coupled receptor</keyword>
<dbReference type="Gene3D" id="1.20.1070.10">
    <property type="entry name" value="Rhodopsin 7-helix transmembrane proteins"/>
    <property type="match status" value="1"/>
</dbReference>